<evidence type="ECO:0000256" key="2">
    <source>
        <dbReference type="ARBA" id="ARBA00007656"/>
    </source>
</evidence>
<dbReference type="OrthoDB" id="14196at2"/>
<dbReference type="InterPro" id="IPR000297">
    <property type="entry name" value="PPIase_PpiC"/>
</dbReference>
<dbReference type="InterPro" id="IPR027304">
    <property type="entry name" value="Trigger_fact/SurA_dom_sf"/>
</dbReference>
<dbReference type="GO" id="GO:0003755">
    <property type="term" value="F:peptidyl-prolyl cis-trans isomerase activity"/>
    <property type="evidence" value="ECO:0007669"/>
    <property type="project" value="UniProtKB-KW"/>
</dbReference>
<evidence type="ECO:0000256" key="7">
    <source>
        <dbReference type="ARBA" id="ARBA00031484"/>
    </source>
</evidence>
<feature type="signal peptide" evidence="9">
    <location>
        <begin position="1"/>
        <end position="25"/>
    </location>
</feature>
<proteinExistence type="inferred from homology"/>
<keyword evidence="8 11" id="KW-0413">Isomerase</keyword>
<organism evidence="11 12">
    <name type="scientific">Phaeobacter italicus</name>
    <dbReference type="NCBI Taxonomy" id="481446"/>
    <lineage>
        <taxon>Bacteria</taxon>
        <taxon>Pseudomonadati</taxon>
        <taxon>Pseudomonadota</taxon>
        <taxon>Alphaproteobacteria</taxon>
        <taxon>Rhodobacterales</taxon>
        <taxon>Roseobacteraceae</taxon>
        <taxon>Phaeobacter</taxon>
    </lineage>
</organism>
<name>A0A0H5DG49_9RHOB</name>
<dbReference type="GeneID" id="78398672"/>
<accession>A0A0H5DG49</accession>
<gene>
    <name evidence="11" type="ORF">NIT7321_03624</name>
</gene>
<dbReference type="PROSITE" id="PS50198">
    <property type="entry name" value="PPIC_PPIASE_2"/>
    <property type="match status" value="1"/>
</dbReference>
<dbReference type="Gene3D" id="3.10.50.40">
    <property type="match status" value="1"/>
</dbReference>
<keyword evidence="9" id="KW-0732">Signal</keyword>
<evidence type="ECO:0000256" key="8">
    <source>
        <dbReference type="PROSITE-ProRule" id="PRU00278"/>
    </source>
</evidence>
<dbReference type="Proteomes" id="UP000043764">
    <property type="component" value="Unassembled WGS sequence"/>
</dbReference>
<evidence type="ECO:0000256" key="4">
    <source>
        <dbReference type="ARBA" id="ARBA00018370"/>
    </source>
</evidence>
<dbReference type="PANTHER" id="PTHR47245:SF2">
    <property type="entry name" value="PEPTIDYL-PROLYL CIS-TRANS ISOMERASE HP_0175-RELATED"/>
    <property type="match status" value="1"/>
</dbReference>
<evidence type="ECO:0000256" key="5">
    <source>
        <dbReference type="ARBA" id="ARBA00023110"/>
    </source>
</evidence>
<evidence type="ECO:0000259" key="10">
    <source>
        <dbReference type="PROSITE" id="PS50198"/>
    </source>
</evidence>
<evidence type="ECO:0000313" key="11">
    <source>
        <dbReference type="EMBL" id="CRL12744.1"/>
    </source>
</evidence>
<dbReference type="STRING" id="481446.NIT7645_02947"/>
<dbReference type="AlphaFoldDB" id="A0A0H5DG49"/>
<evidence type="ECO:0000256" key="9">
    <source>
        <dbReference type="SAM" id="SignalP"/>
    </source>
</evidence>
<comment type="similarity">
    <text evidence="2">Belongs to the PpiC/parvulin rotamase family.</text>
</comment>
<evidence type="ECO:0000256" key="1">
    <source>
        <dbReference type="ARBA" id="ARBA00000971"/>
    </source>
</evidence>
<evidence type="ECO:0000313" key="12">
    <source>
        <dbReference type="Proteomes" id="UP000043764"/>
    </source>
</evidence>
<reference evidence="11 12" key="1">
    <citation type="submission" date="2015-05" db="EMBL/GenBank/DDBJ databases">
        <authorList>
            <person name="Rodrigo-Torres Lidia"/>
            <person name="Arahal R.David."/>
        </authorList>
    </citation>
    <scope>NUCLEOTIDE SEQUENCE [LARGE SCALE GENOMIC DNA]</scope>
    <source>
        <strain evidence="11 12">CECT 7321</strain>
    </source>
</reference>
<dbReference type="SUPFAM" id="SSF109998">
    <property type="entry name" value="Triger factor/SurA peptide-binding domain-like"/>
    <property type="match status" value="1"/>
</dbReference>
<protein>
    <recommendedName>
        <fullName evidence="4">Parvulin-like PPIase</fullName>
        <ecNumber evidence="3">5.2.1.8</ecNumber>
    </recommendedName>
    <alternativeName>
        <fullName evidence="6">Peptidyl-prolyl cis-trans isomerase plp</fullName>
    </alternativeName>
    <alternativeName>
        <fullName evidence="7">Rotamase plp</fullName>
    </alternativeName>
</protein>
<dbReference type="Pfam" id="PF00639">
    <property type="entry name" value="Rotamase"/>
    <property type="match status" value="1"/>
</dbReference>
<keyword evidence="12" id="KW-1185">Reference proteome</keyword>
<evidence type="ECO:0000256" key="6">
    <source>
        <dbReference type="ARBA" id="ARBA00030642"/>
    </source>
</evidence>
<dbReference type="RefSeq" id="WP_008561890.1">
    <property type="nucleotide sequence ID" value="NZ_BSKQ01000001.1"/>
</dbReference>
<keyword evidence="5 8" id="KW-0697">Rotamase</keyword>
<sequence>MRKGLTFLSGLALATALTLPLQATAAPHADTIVATVNGEEITIGHMIIARATLPQQYQQLPDDVLFDAILDQLIQQTALKQQLNGEVPKYVELSLENESRSLLAADVIEKVMENAATEEEVRAAYEEQYSDGNGGDEFNASHILVESEEDAEEIRAELEEGADFATTARERSTGPSGPNGGELGWFTKGRMVPEFEEAVIALSAGEISAPVQTQFGWHVIKLNERRKSAAPEFAEIRDQLAAQIREEAVEESVRTLTTEAEIERPEIEDLDPAILKDLDLVRN</sequence>
<dbReference type="InterPro" id="IPR046357">
    <property type="entry name" value="PPIase_dom_sf"/>
</dbReference>
<dbReference type="PANTHER" id="PTHR47245">
    <property type="entry name" value="PEPTIDYLPROLYL ISOMERASE"/>
    <property type="match status" value="1"/>
</dbReference>
<feature type="domain" description="PpiC" evidence="10">
    <location>
        <begin position="135"/>
        <end position="224"/>
    </location>
</feature>
<dbReference type="EC" id="5.2.1.8" evidence="3"/>
<dbReference type="InterPro" id="IPR050245">
    <property type="entry name" value="PrsA_foldase"/>
</dbReference>
<dbReference type="EMBL" id="CVRL01000045">
    <property type="protein sequence ID" value="CRL12744.1"/>
    <property type="molecule type" value="Genomic_DNA"/>
</dbReference>
<comment type="catalytic activity">
    <reaction evidence="1">
        <text>[protein]-peptidylproline (omega=180) = [protein]-peptidylproline (omega=0)</text>
        <dbReference type="Rhea" id="RHEA:16237"/>
        <dbReference type="Rhea" id="RHEA-COMP:10747"/>
        <dbReference type="Rhea" id="RHEA-COMP:10748"/>
        <dbReference type="ChEBI" id="CHEBI:83833"/>
        <dbReference type="ChEBI" id="CHEBI:83834"/>
        <dbReference type="EC" id="5.2.1.8"/>
    </reaction>
</comment>
<evidence type="ECO:0000256" key="3">
    <source>
        <dbReference type="ARBA" id="ARBA00013194"/>
    </source>
</evidence>
<feature type="chain" id="PRO_5006566691" description="Parvulin-like PPIase" evidence="9">
    <location>
        <begin position="26"/>
        <end position="283"/>
    </location>
</feature>
<dbReference type="SUPFAM" id="SSF54534">
    <property type="entry name" value="FKBP-like"/>
    <property type="match status" value="1"/>
</dbReference>